<proteinExistence type="predicted"/>
<dbReference type="EMBL" id="CP025611">
    <property type="protein sequence ID" value="AUN29819.1"/>
    <property type="molecule type" value="Genomic_DNA"/>
</dbReference>
<name>A0A2K9N9Q8_9PROT</name>
<accession>A0A2K9N9Q8</accession>
<sequence>MLNPPTVIRHSTGGLILAVAILLLPWMAVQPQLAPPGEGGADKYLHMFCFAGLAFVGLWTVRTFVARVVVLASLLLLGAGIEWLQASAPGRQGSWGDLAADAGGLLLALILLRCWPMARNMLIPEVD</sequence>
<dbReference type="AlphaFoldDB" id="A0A2K9N9Q8"/>
<organism evidence="1 2">
    <name type="scientific">Niveispirillum cyanobacteriorum</name>
    <dbReference type="NCBI Taxonomy" id="1612173"/>
    <lineage>
        <taxon>Bacteria</taxon>
        <taxon>Pseudomonadati</taxon>
        <taxon>Pseudomonadota</taxon>
        <taxon>Alphaproteobacteria</taxon>
        <taxon>Rhodospirillales</taxon>
        <taxon>Azospirillaceae</taxon>
        <taxon>Niveispirillum</taxon>
    </lineage>
</organism>
<reference evidence="1 2" key="1">
    <citation type="submission" date="2017-12" db="EMBL/GenBank/DDBJ databases">
        <title>Genomes of bacteria within cyanobacterial aggregates.</title>
        <authorList>
            <person name="Cai H."/>
        </authorList>
    </citation>
    <scope>NUCLEOTIDE SEQUENCE [LARGE SCALE GENOMIC DNA]</scope>
    <source>
        <strain evidence="1 2">TH16</strain>
    </source>
</reference>
<dbReference type="PANTHER" id="PTHR28008:SF1">
    <property type="entry name" value="DOMAIN PROTEIN, PUTATIVE (AFU_ORTHOLOGUE AFUA_3G10980)-RELATED"/>
    <property type="match status" value="1"/>
</dbReference>
<dbReference type="PANTHER" id="PTHR28008">
    <property type="entry name" value="DOMAIN PROTEIN, PUTATIVE (AFU_ORTHOLOGUE AFUA_3G10980)-RELATED"/>
    <property type="match status" value="1"/>
</dbReference>
<gene>
    <name evidence="1" type="ORF">C0V82_05950</name>
</gene>
<dbReference type="RefSeq" id="WP_102111539.1">
    <property type="nucleotide sequence ID" value="NZ_BMGN01000003.1"/>
</dbReference>
<dbReference type="OrthoDB" id="5568182at2"/>
<evidence type="ECO:0000313" key="2">
    <source>
        <dbReference type="Proteomes" id="UP000234752"/>
    </source>
</evidence>
<protein>
    <submittedName>
        <fullName evidence="1">Uncharacterized protein</fullName>
    </submittedName>
</protein>
<keyword evidence="2" id="KW-1185">Reference proteome</keyword>
<dbReference type="NCBIfam" id="NF037970">
    <property type="entry name" value="vanZ_1"/>
    <property type="match status" value="1"/>
</dbReference>
<evidence type="ECO:0000313" key="1">
    <source>
        <dbReference type="EMBL" id="AUN29819.1"/>
    </source>
</evidence>
<dbReference type="Proteomes" id="UP000234752">
    <property type="component" value="Chromosome eg_1"/>
</dbReference>
<dbReference type="KEGG" id="ncb:C0V82_05950"/>